<gene>
    <name evidence="5" type="ORF">CKO21_05205</name>
</gene>
<reference evidence="5" key="1">
    <citation type="submission" date="2017-08" db="EMBL/GenBank/DDBJ databases">
        <authorList>
            <person name="Imhoff J.F."/>
            <person name="Rahn T."/>
            <person name="Kuenzel S."/>
            <person name="Neulinger S.C."/>
        </authorList>
    </citation>
    <scope>NUCLEOTIDE SEQUENCE</scope>
    <source>
        <strain evidence="5">DSM 9154</strain>
    </source>
</reference>
<feature type="domain" description="CusB-like beta-barrel" evidence="3">
    <location>
        <begin position="264"/>
        <end position="318"/>
    </location>
</feature>
<dbReference type="PANTHER" id="PTHR30469:SF15">
    <property type="entry name" value="HLYD FAMILY OF SECRETION PROTEINS"/>
    <property type="match status" value="1"/>
</dbReference>
<comment type="similarity">
    <text evidence="1">Belongs to the membrane fusion protein (MFP) (TC 8.A.1) family.</text>
</comment>
<feature type="domain" description="YknX-like C-terminal permuted SH3-like" evidence="4">
    <location>
        <begin position="348"/>
        <end position="413"/>
    </location>
</feature>
<evidence type="ECO:0000259" key="4">
    <source>
        <dbReference type="Pfam" id="PF25989"/>
    </source>
</evidence>
<dbReference type="Gene3D" id="2.40.50.100">
    <property type="match status" value="1"/>
</dbReference>
<dbReference type="PANTHER" id="PTHR30469">
    <property type="entry name" value="MULTIDRUG RESISTANCE PROTEIN MDTA"/>
    <property type="match status" value="1"/>
</dbReference>
<evidence type="ECO:0000313" key="6">
    <source>
        <dbReference type="Proteomes" id="UP000778970"/>
    </source>
</evidence>
<dbReference type="SUPFAM" id="SSF111369">
    <property type="entry name" value="HlyD-like secretion proteins"/>
    <property type="match status" value="1"/>
</dbReference>
<keyword evidence="6" id="KW-1185">Reference proteome</keyword>
<dbReference type="Pfam" id="PF25989">
    <property type="entry name" value="YknX_C"/>
    <property type="match status" value="1"/>
</dbReference>
<dbReference type="InterPro" id="IPR058625">
    <property type="entry name" value="MdtA-like_BSH"/>
</dbReference>
<comment type="caution">
    <text evidence="5">The sequence shown here is derived from an EMBL/GenBank/DDBJ whole genome shotgun (WGS) entry which is preliminary data.</text>
</comment>
<dbReference type="Pfam" id="PF25917">
    <property type="entry name" value="BSH_RND"/>
    <property type="match status" value="1"/>
</dbReference>
<accession>A0A934QGM5</accession>
<evidence type="ECO:0000313" key="5">
    <source>
        <dbReference type="EMBL" id="MBK1696636.1"/>
    </source>
</evidence>
<dbReference type="GO" id="GO:1990281">
    <property type="term" value="C:efflux pump complex"/>
    <property type="evidence" value="ECO:0007669"/>
    <property type="project" value="TreeGrafter"/>
</dbReference>
<dbReference type="Pfam" id="PF25954">
    <property type="entry name" value="Beta-barrel_RND_2"/>
    <property type="match status" value="1"/>
</dbReference>
<protein>
    <submittedName>
        <fullName evidence="5">Efflux RND transporter periplasmic adaptor subunit</fullName>
    </submittedName>
</protein>
<dbReference type="Gene3D" id="2.40.30.170">
    <property type="match status" value="1"/>
</dbReference>
<feature type="domain" description="Multidrug resistance protein MdtA-like barrel-sandwich hybrid" evidence="2">
    <location>
        <begin position="105"/>
        <end position="255"/>
    </location>
</feature>
<sequence length="435" mass="46229">MRLLRYTALASWKCVGDDHACLCGGPRPKIGRRSLVPQADVKAPHRRLARRLGWATLFCLALAGLHAPAFAQDGPTGVHVDAVRAVPLAQTAPVIGRLIATRAGDVAARVAAPIDSYLVEVGDTIERGQTLVLLDDAVLAAQRDQAEAALAQARAELSSRRENLALAEQGLARLQGLQGSSAFSQARFDDQRQAAAIARADLAAARAAIDRAQADFALARIQAERTEVTAPYSGTVVHRYLEAGAYAQSGQPLVRLVSDAALEVEADVPARRLAGLAPGARVTFVLGETAGDNRTRPARVRAILPEENPNTRTRTVRFVPDFTADDIGLASGQSVTVHVPIGQARDVLSVHKDAIVRQGDQAVVYLYNDGKAAVRPVQLGIEIGGRFEVVDGLEAGTLTVVRGNERLRPGQPLRIEKRLDAQSANSNADAPNDGS</sequence>
<name>A0A934QGM5_9PROT</name>
<reference evidence="5" key="2">
    <citation type="journal article" date="2020" name="Microorganisms">
        <title>Osmotic Adaptation and Compatible Solute Biosynthesis of Phototrophic Bacteria as Revealed from Genome Analyses.</title>
        <authorList>
            <person name="Imhoff J.F."/>
            <person name="Rahn T."/>
            <person name="Kunzel S."/>
            <person name="Keller A."/>
            <person name="Neulinger S.C."/>
        </authorList>
    </citation>
    <scope>NUCLEOTIDE SEQUENCE</scope>
    <source>
        <strain evidence="5">DSM 9154</strain>
    </source>
</reference>
<organism evidence="5 6">
    <name type="scientific">Rhodovibrio salinarum</name>
    <dbReference type="NCBI Taxonomy" id="1087"/>
    <lineage>
        <taxon>Bacteria</taxon>
        <taxon>Pseudomonadati</taxon>
        <taxon>Pseudomonadota</taxon>
        <taxon>Alphaproteobacteria</taxon>
        <taxon>Rhodospirillales</taxon>
        <taxon>Rhodovibrionaceae</taxon>
        <taxon>Rhodovibrio</taxon>
    </lineage>
</organism>
<dbReference type="InterPro" id="IPR058637">
    <property type="entry name" value="YknX-like_C"/>
</dbReference>
<dbReference type="Proteomes" id="UP000778970">
    <property type="component" value="Unassembled WGS sequence"/>
</dbReference>
<dbReference type="Gene3D" id="2.40.420.20">
    <property type="match status" value="1"/>
</dbReference>
<evidence type="ECO:0000259" key="2">
    <source>
        <dbReference type="Pfam" id="PF25917"/>
    </source>
</evidence>
<dbReference type="InterPro" id="IPR058792">
    <property type="entry name" value="Beta-barrel_RND_2"/>
</dbReference>
<evidence type="ECO:0000256" key="1">
    <source>
        <dbReference type="ARBA" id="ARBA00009477"/>
    </source>
</evidence>
<dbReference type="InterPro" id="IPR006143">
    <property type="entry name" value="RND_pump_MFP"/>
</dbReference>
<dbReference type="Gene3D" id="1.10.287.470">
    <property type="entry name" value="Helix hairpin bin"/>
    <property type="match status" value="1"/>
</dbReference>
<proteinExistence type="inferred from homology"/>
<evidence type="ECO:0000259" key="3">
    <source>
        <dbReference type="Pfam" id="PF25954"/>
    </source>
</evidence>
<dbReference type="AlphaFoldDB" id="A0A934QGM5"/>
<dbReference type="GO" id="GO:0015562">
    <property type="term" value="F:efflux transmembrane transporter activity"/>
    <property type="evidence" value="ECO:0007669"/>
    <property type="project" value="TreeGrafter"/>
</dbReference>
<dbReference type="NCBIfam" id="TIGR01730">
    <property type="entry name" value="RND_mfp"/>
    <property type="match status" value="1"/>
</dbReference>
<dbReference type="EMBL" id="NRRE01000018">
    <property type="protein sequence ID" value="MBK1696636.1"/>
    <property type="molecule type" value="Genomic_DNA"/>
</dbReference>